<evidence type="ECO:0000313" key="3">
    <source>
        <dbReference type="EMBL" id="KPL55792.1"/>
    </source>
</evidence>
<dbReference type="NCBIfam" id="NF040713">
    <property type="entry name" value="ZapE"/>
    <property type="match status" value="1"/>
</dbReference>
<dbReference type="GO" id="GO:0005524">
    <property type="term" value="F:ATP binding"/>
    <property type="evidence" value="ECO:0007669"/>
    <property type="project" value="UniProtKB-KW"/>
</dbReference>
<dbReference type="Pfam" id="PF03969">
    <property type="entry name" value="AFG1_ATPase"/>
    <property type="match status" value="1"/>
</dbReference>
<protein>
    <submittedName>
        <fullName evidence="3">ATPase</fullName>
    </submittedName>
</protein>
<sequence length="382" mass="42544">MRTVTERYEHLVATGAIGRDPAQVDLVNRLDRLADELGTAAPAAKGSALGWIFGRRMQATHSSVRGLYVWGKVGRGKTMLMDLFFERAQVSRKRRAHFHAFMSEVQDRIHAARQAILKGTIKGDDPIAPVAADIAKEARLLCFDEFVVTDIADAMILGRLFARLWEAGTCVVATSNVEPDRLYWDGLNRPLFLPFIDLLKANMNVLELDSRTDFRSEKEDIGRVYFAPLGPESVQAIDAIWNRLTGGAVGEMASIDFRGRKIAIPRAVGGIARFSFADLCERPLAAADYLKIAGQYHTVMLEGVPLLGPEKRNEAKRFIHLVDALYDNHIRLVLTAAAEPQGLYRGGEGTEAFEFRRTVSRLMEMRSAEYLALPQNPSQTSR</sequence>
<accession>A0A0P6VSL4</accession>
<dbReference type="SUPFAM" id="SSF52540">
    <property type="entry name" value="P-loop containing nucleoside triphosphate hydrolases"/>
    <property type="match status" value="1"/>
</dbReference>
<dbReference type="GO" id="GO:0005737">
    <property type="term" value="C:cytoplasm"/>
    <property type="evidence" value="ECO:0007669"/>
    <property type="project" value="TreeGrafter"/>
</dbReference>
<keyword evidence="1" id="KW-0547">Nucleotide-binding</keyword>
<dbReference type="InterPro" id="IPR027417">
    <property type="entry name" value="P-loop_NTPase"/>
</dbReference>
<gene>
    <name evidence="3" type="ORF">ABB55_10030</name>
</gene>
<dbReference type="Gene3D" id="3.40.50.300">
    <property type="entry name" value="P-loop containing nucleotide triphosphate hydrolases"/>
    <property type="match status" value="1"/>
</dbReference>
<dbReference type="GO" id="GO:0016887">
    <property type="term" value="F:ATP hydrolysis activity"/>
    <property type="evidence" value="ECO:0007669"/>
    <property type="project" value="InterPro"/>
</dbReference>
<dbReference type="PANTHER" id="PTHR12169">
    <property type="entry name" value="ATPASE N2B"/>
    <property type="match status" value="1"/>
</dbReference>
<comment type="caution">
    <text evidence="3">The sequence shown here is derived from an EMBL/GenBank/DDBJ whole genome shotgun (WGS) entry which is preliminary data.</text>
</comment>
<reference evidence="3 4" key="1">
    <citation type="submission" date="2015-09" db="EMBL/GenBank/DDBJ databases">
        <authorList>
            <person name="Jackson K.R."/>
            <person name="Lunt B.L."/>
            <person name="Fisher J.N.B."/>
            <person name="Gardner A.V."/>
            <person name="Bailey M.E."/>
            <person name="Deus L.M."/>
            <person name="Earl A.S."/>
            <person name="Gibby P.D."/>
            <person name="Hartmann K.A."/>
            <person name="Liu J.E."/>
            <person name="Manci A.M."/>
            <person name="Nielsen D.A."/>
            <person name="Solomon M.B."/>
            <person name="Breakwell D.P."/>
            <person name="Burnett S.H."/>
            <person name="Grose J.H."/>
        </authorList>
    </citation>
    <scope>NUCLEOTIDE SEQUENCE [LARGE SCALE GENOMIC DNA]</scope>
    <source>
        <strain evidence="3 4">16</strain>
    </source>
</reference>
<dbReference type="EMBL" id="LJYW01000001">
    <property type="protein sequence ID" value="KPL55792.1"/>
    <property type="molecule type" value="Genomic_DNA"/>
</dbReference>
<evidence type="ECO:0000256" key="1">
    <source>
        <dbReference type="ARBA" id="ARBA00022741"/>
    </source>
</evidence>
<evidence type="ECO:0000256" key="2">
    <source>
        <dbReference type="ARBA" id="ARBA00022840"/>
    </source>
</evidence>
<dbReference type="Proteomes" id="UP000048984">
    <property type="component" value="Unassembled WGS sequence"/>
</dbReference>
<evidence type="ECO:0000313" key="4">
    <source>
        <dbReference type="Proteomes" id="UP000048984"/>
    </source>
</evidence>
<organism evidence="3 4">
    <name type="scientific">Prosthecodimorpha hirschii</name>
    <dbReference type="NCBI Taxonomy" id="665126"/>
    <lineage>
        <taxon>Bacteria</taxon>
        <taxon>Pseudomonadati</taxon>
        <taxon>Pseudomonadota</taxon>
        <taxon>Alphaproteobacteria</taxon>
        <taxon>Hyphomicrobiales</taxon>
        <taxon>Ancalomicrobiaceae</taxon>
        <taxon>Prosthecodimorpha</taxon>
    </lineage>
</organism>
<dbReference type="AlphaFoldDB" id="A0A0P6VSL4"/>
<proteinExistence type="predicted"/>
<dbReference type="PANTHER" id="PTHR12169:SF6">
    <property type="entry name" value="AFG1-LIKE ATPASE"/>
    <property type="match status" value="1"/>
</dbReference>
<keyword evidence="4" id="KW-1185">Reference proteome</keyword>
<dbReference type="STRING" id="665126.ABB55_10030"/>
<keyword evidence="2" id="KW-0067">ATP-binding</keyword>
<dbReference type="InterPro" id="IPR005654">
    <property type="entry name" value="ATPase_AFG1-like"/>
</dbReference>
<reference evidence="3 4" key="2">
    <citation type="submission" date="2015-10" db="EMBL/GenBank/DDBJ databases">
        <title>Draft Genome Sequence of Prosthecomicrobium hirschii ATCC 27832.</title>
        <authorList>
            <person name="Daniel J."/>
            <person name="Givan S.A."/>
            <person name="Brun Y.V."/>
            <person name="Brown P.J."/>
        </authorList>
    </citation>
    <scope>NUCLEOTIDE SEQUENCE [LARGE SCALE GENOMIC DNA]</scope>
    <source>
        <strain evidence="3 4">16</strain>
    </source>
</reference>
<name>A0A0P6VSL4_9HYPH</name>